<dbReference type="EMBL" id="SHAG01000006">
    <property type="protein sequence ID" value="RZO76950.1"/>
    <property type="molecule type" value="Genomic_DNA"/>
</dbReference>
<dbReference type="PANTHER" id="PTHR30143">
    <property type="entry name" value="ACID HYDRATASE"/>
    <property type="match status" value="1"/>
</dbReference>
<proteinExistence type="predicted"/>
<accession>A0A520S3A1</accession>
<keyword evidence="1" id="KW-0456">Lyase</keyword>
<dbReference type="Pfam" id="PF01557">
    <property type="entry name" value="FAA_hydrolase"/>
    <property type="match status" value="1"/>
</dbReference>
<sequence>MVNRIHRDADKIVAAMRAGKLRPVLSAEAPLDLETAYNIQAQVVLRSGMSIAGFKAALSNAAGQKAMGVSEPVFGVLPKEGQARAGDSIALKNFHRPVIETEIGYLVATPLSTEVIPDNVLSYIGGVLPVFEIADPAFGPAETRTGADLVAVNSAAAAFVPGEVTLWGDDLDAISVVMSRDSERLSEGLATDAMGGQLEALCWLINKVLHHGYALEPGQLLMTGALGGPQPGLPGSYLGDYGDFGRIEFELTEGV</sequence>
<organism evidence="3 4">
    <name type="scientific">OM182 bacterium</name>
    <dbReference type="NCBI Taxonomy" id="2510334"/>
    <lineage>
        <taxon>Bacteria</taxon>
        <taxon>Pseudomonadati</taxon>
        <taxon>Pseudomonadota</taxon>
        <taxon>Gammaproteobacteria</taxon>
        <taxon>OMG group</taxon>
        <taxon>OM182 clade</taxon>
    </lineage>
</organism>
<feature type="domain" description="Fumarylacetoacetase-like C-terminal" evidence="2">
    <location>
        <begin position="69"/>
        <end position="234"/>
    </location>
</feature>
<comment type="caution">
    <text evidence="3">The sequence shown here is derived from an EMBL/GenBank/DDBJ whole genome shotgun (WGS) entry which is preliminary data.</text>
</comment>
<protein>
    <recommendedName>
        <fullName evidence="2">Fumarylacetoacetase-like C-terminal domain-containing protein</fullName>
    </recommendedName>
</protein>
<evidence type="ECO:0000313" key="3">
    <source>
        <dbReference type="EMBL" id="RZO76950.1"/>
    </source>
</evidence>
<dbReference type="Gene3D" id="3.90.850.10">
    <property type="entry name" value="Fumarylacetoacetase-like, C-terminal domain"/>
    <property type="match status" value="1"/>
</dbReference>
<dbReference type="InterPro" id="IPR011234">
    <property type="entry name" value="Fumarylacetoacetase-like_C"/>
</dbReference>
<dbReference type="GO" id="GO:0008684">
    <property type="term" value="F:2-oxopent-4-enoate hydratase activity"/>
    <property type="evidence" value="ECO:0007669"/>
    <property type="project" value="TreeGrafter"/>
</dbReference>
<evidence type="ECO:0000256" key="1">
    <source>
        <dbReference type="ARBA" id="ARBA00023239"/>
    </source>
</evidence>
<gene>
    <name evidence="3" type="ORF">EVA68_02710</name>
</gene>
<evidence type="ECO:0000313" key="4">
    <source>
        <dbReference type="Proteomes" id="UP000316199"/>
    </source>
</evidence>
<dbReference type="Proteomes" id="UP000316199">
    <property type="component" value="Unassembled WGS sequence"/>
</dbReference>
<evidence type="ECO:0000259" key="2">
    <source>
        <dbReference type="Pfam" id="PF01557"/>
    </source>
</evidence>
<dbReference type="GO" id="GO:0005737">
    <property type="term" value="C:cytoplasm"/>
    <property type="evidence" value="ECO:0007669"/>
    <property type="project" value="TreeGrafter"/>
</dbReference>
<dbReference type="InterPro" id="IPR050772">
    <property type="entry name" value="Hydratase-Decarb/MhpD_sf"/>
</dbReference>
<dbReference type="InterPro" id="IPR036663">
    <property type="entry name" value="Fumarylacetoacetase_C_sf"/>
</dbReference>
<reference evidence="3 4" key="1">
    <citation type="submission" date="2019-02" db="EMBL/GenBank/DDBJ databases">
        <title>Prokaryotic population dynamics and viral predation in marine succession experiment using metagenomics: the confinement effect.</title>
        <authorList>
            <person name="Haro-Moreno J.M."/>
            <person name="Rodriguez-Valera F."/>
            <person name="Lopez-Perez M."/>
        </authorList>
    </citation>
    <scope>NUCLEOTIDE SEQUENCE [LARGE SCALE GENOMIC DNA]</scope>
    <source>
        <strain evidence="3">MED-G157</strain>
    </source>
</reference>
<name>A0A520S3A1_9GAMM</name>
<dbReference type="SUPFAM" id="SSF56529">
    <property type="entry name" value="FAH"/>
    <property type="match status" value="1"/>
</dbReference>
<dbReference type="PANTHER" id="PTHR30143:SF0">
    <property type="entry name" value="2-KETO-4-PENTENOATE HYDRATASE"/>
    <property type="match status" value="1"/>
</dbReference>
<dbReference type="AlphaFoldDB" id="A0A520S3A1"/>